<dbReference type="AlphaFoldDB" id="I3WBY8"/>
<dbReference type="RefSeq" id="WP_014759610.1">
    <property type="nucleotide sequence ID" value="NC_017998.1"/>
</dbReference>
<dbReference type="PATRIC" id="fig|1094508.3.peg.2821"/>
<dbReference type="BioCyc" id="TSAC1094508:GLMA-2838-MONOMER"/>
<evidence type="ECO:0000313" key="3">
    <source>
        <dbReference type="Proteomes" id="UP000006178"/>
    </source>
</evidence>
<dbReference type="InterPro" id="IPR007404">
    <property type="entry name" value="YdjM-like"/>
</dbReference>
<sequence>MLGKTHIALGLAGITLLTPNVALNQHTAPIAFTTVIISSLLPDIDDDNSLINHKIDFGFKPLGSIIISFLLISLVYLRIIPIFSGIIFEATLLMSIFSKHRSFSHSMLGFLLYLIGIYFSYKIILVPFAIGYSFHLLADMITNSGIELFYPFRKRIGINIINTGSIFDKATMIVGVCIFMIRYFYKV</sequence>
<keyword evidence="2" id="KW-0614">Plasmid</keyword>
<dbReference type="EMBL" id="CP003185">
    <property type="protein sequence ID" value="AFK94339.1"/>
    <property type="molecule type" value="Genomic_DNA"/>
</dbReference>
<geneLocation type="plasmid" evidence="2 3">
    <name>pMU3262</name>
</geneLocation>
<gene>
    <name evidence="2" type="ordered locus">Tsac_2792</name>
</gene>
<feature type="transmembrane region" description="Helical" evidence="1">
    <location>
        <begin position="108"/>
        <end position="130"/>
    </location>
</feature>
<dbReference type="PANTHER" id="PTHR35531:SF1">
    <property type="entry name" value="INNER MEMBRANE PROTEIN YBCI-RELATED"/>
    <property type="match status" value="1"/>
</dbReference>
<protein>
    <recommendedName>
        <fullName evidence="4">Membrane-bound metal-dependent hydrolase</fullName>
    </recommendedName>
</protein>
<name>I3WBY8_THESW</name>
<reference evidence="2 3" key="1">
    <citation type="journal article" date="2014" name="Appl. Environ. Microbiol.">
        <title>Profile of Secreted Hydrolases, Associated Proteins, and SlpA in Thermoanaerobacterium saccharolyticum during the Degradation of Hemicellulose.</title>
        <authorList>
            <person name="Currie D.H."/>
            <person name="Guss A.M."/>
            <person name="Herring C.D."/>
            <person name="Giannone R.J."/>
            <person name="Johnson C.M."/>
            <person name="Lankford P.K."/>
            <person name="Brown S.D."/>
            <person name="Hettich R.L."/>
            <person name="Lynd L.R."/>
        </authorList>
    </citation>
    <scope>NUCLEOTIDE SEQUENCE [LARGE SCALE GENOMIC DNA]</scope>
    <source>
        <strain evidence="3">DSM 8691 / JW/SL-YS485</strain>
    </source>
</reference>
<keyword evidence="1" id="KW-1133">Transmembrane helix</keyword>
<feature type="transmembrane region" description="Helical" evidence="1">
    <location>
        <begin position="65"/>
        <end position="88"/>
    </location>
</feature>
<keyword evidence="1" id="KW-0472">Membrane</keyword>
<evidence type="ECO:0000313" key="2">
    <source>
        <dbReference type="EMBL" id="AFK94339.1"/>
    </source>
</evidence>
<proteinExistence type="predicted"/>
<accession>I3WBY8</accession>
<keyword evidence="3" id="KW-1185">Reference proteome</keyword>
<dbReference type="Pfam" id="PF04307">
    <property type="entry name" value="YdjM"/>
    <property type="match status" value="1"/>
</dbReference>
<organism evidence="2 3">
    <name type="scientific">Thermoanaerobacterium saccharolyticum (strain DSM 8691 / JW/SL-YS485)</name>
    <dbReference type="NCBI Taxonomy" id="1094508"/>
    <lineage>
        <taxon>Bacteria</taxon>
        <taxon>Bacillati</taxon>
        <taxon>Bacillota</taxon>
        <taxon>Clostridia</taxon>
        <taxon>Thermoanaerobacterales</taxon>
        <taxon>Thermoanaerobacteraceae</taxon>
        <taxon>Thermoanaerobacterium</taxon>
    </lineage>
</organism>
<evidence type="ECO:0008006" key="4">
    <source>
        <dbReference type="Google" id="ProtNLM"/>
    </source>
</evidence>
<dbReference type="PANTHER" id="PTHR35531">
    <property type="entry name" value="INNER MEMBRANE PROTEIN YBCI-RELATED"/>
    <property type="match status" value="1"/>
</dbReference>
<evidence type="ECO:0000256" key="1">
    <source>
        <dbReference type="SAM" id="Phobius"/>
    </source>
</evidence>
<dbReference type="KEGG" id="tsh:Tsac_2792"/>
<feature type="transmembrane region" description="Helical" evidence="1">
    <location>
        <begin position="166"/>
        <end position="185"/>
    </location>
</feature>
<dbReference type="Proteomes" id="UP000006178">
    <property type="component" value="Plasmid pMU3262"/>
</dbReference>
<keyword evidence="1" id="KW-0812">Transmembrane</keyword>